<protein>
    <submittedName>
        <fullName evidence="1">11160_t:CDS:1</fullName>
    </submittedName>
</protein>
<proteinExistence type="predicted"/>
<dbReference type="EMBL" id="CAJVPP010008909">
    <property type="protein sequence ID" value="CAG8700717.1"/>
    <property type="molecule type" value="Genomic_DNA"/>
</dbReference>
<organism evidence="1 2">
    <name type="scientific">Funneliformis mosseae</name>
    <name type="common">Endomycorrhizal fungus</name>
    <name type="synonym">Glomus mosseae</name>
    <dbReference type="NCBI Taxonomy" id="27381"/>
    <lineage>
        <taxon>Eukaryota</taxon>
        <taxon>Fungi</taxon>
        <taxon>Fungi incertae sedis</taxon>
        <taxon>Mucoromycota</taxon>
        <taxon>Glomeromycotina</taxon>
        <taxon>Glomeromycetes</taxon>
        <taxon>Glomerales</taxon>
        <taxon>Glomeraceae</taxon>
        <taxon>Funneliformis</taxon>
    </lineage>
</organism>
<sequence length="74" mass="8703">KLQKRNNHKDIQSMGGKPGISINIWALCRDNHQLRQRLFAERNFQTIYNGSRPLGDQIDFFNLLQRDRASDIFS</sequence>
<dbReference type="Proteomes" id="UP000789375">
    <property type="component" value="Unassembled WGS sequence"/>
</dbReference>
<feature type="non-terminal residue" evidence="1">
    <location>
        <position position="74"/>
    </location>
</feature>
<dbReference type="AlphaFoldDB" id="A0A9N9N3W8"/>
<reference evidence="1" key="1">
    <citation type="submission" date="2021-06" db="EMBL/GenBank/DDBJ databases">
        <authorList>
            <person name="Kallberg Y."/>
            <person name="Tangrot J."/>
            <person name="Rosling A."/>
        </authorList>
    </citation>
    <scope>NUCLEOTIDE SEQUENCE</scope>
    <source>
        <strain evidence="1">87-6 pot B 2015</strain>
    </source>
</reference>
<gene>
    <name evidence="1" type="ORF">FMOSSE_LOCUS13806</name>
</gene>
<evidence type="ECO:0000313" key="1">
    <source>
        <dbReference type="EMBL" id="CAG8700717.1"/>
    </source>
</evidence>
<evidence type="ECO:0000313" key="2">
    <source>
        <dbReference type="Proteomes" id="UP000789375"/>
    </source>
</evidence>
<keyword evidence="2" id="KW-1185">Reference proteome</keyword>
<accession>A0A9N9N3W8</accession>
<comment type="caution">
    <text evidence="1">The sequence shown here is derived from an EMBL/GenBank/DDBJ whole genome shotgun (WGS) entry which is preliminary data.</text>
</comment>
<name>A0A9N9N3W8_FUNMO</name>